<keyword evidence="2" id="KW-1185">Reference proteome</keyword>
<sequence>MHFQEFFLNSSAIHKLTHLYWTGERANCTQRIKDVQQFVKRETKRVVNYIVLNARRNTTFRGLYGDQSPTKMHEWVNRALPV</sequence>
<dbReference type="EMBL" id="VSRR010003031">
    <property type="protein sequence ID" value="MPC34330.1"/>
    <property type="molecule type" value="Genomic_DNA"/>
</dbReference>
<reference evidence="1 2" key="1">
    <citation type="submission" date="2019-05" db="EMBL/GenBank/DDBJ databases">
        <title>Another draft genome of Portunus trituberculatus and its Hox gene families provides insights of decapod evolution.</title>
        <authorList>
            <person name="Jeong J.-H."/>
            <person name="Song I."/>
            <person name="Kim S."/>
            <person name="Choi T."/>
            <person name="Kim D."/>
            <person name="Ryu S."/>
            <person name="Kim W."/>
        </authorList>
    </citation>
    <scope>NUCLEOTIDE SEQUENCE [LARGE SCALE GENOMIC DNA]</scope>
    <source>
        <tissue evidence="1">Muscle</tissue>
    </source>
</reference>
<organism evidence="1 2">
    <name type="scientific">Portunus trituberculatus</name>
    <name type="common">Swimming crab</name>
    <name type="synonym">Neptunus trituberculatus</name>
    <dbReference type="NCBI Taxonomy" id="210409"/>
    <lineage>
        <taxon>Eukaryota</taxon>
        <taxon>Metazoa</taxon>
        <taxon>Ecdysozoa</taxon>
        <taxon>Arthropoda</taxon>
        <taxon>Crustacea</taxon>
        <taxon>Multicrustacea</taxon>
        <taxon>Malacostraca</taxon>
        <taxon>Eumalacostraca</taxon>
        <taxon>Eucarida</taxon>
        <taxon>Decapoda</taxon>
        <taxon>Pleocyemata</taxon>
        <taxon>Brachyura</taxon>
        <taxon>Eubrachyura</taxon>
        <taxon>Portunoidea</taxon>
        <taxon>Portunidae</taxon>
        <taxon>Portuninae</taxon>
        <taxon>Portunus</taxon>
    </lineage>
</organism>
<proteinExistence type="predicted"/>
<comment type="caution">
    <text evidence="1">The sequence shown here is derived from an EMBL/GenBank/DDBJ whole genome shotgun (WGS) entry which is preliminary data.</text>
</comment>
<protein>
    <submittedName>
        <fullName evidence="1">Uncharacterized protein</fullName>
    </submittedName>
</protein>
<gene>
    <name evidence="1" type="ORF">E2C01_027715</name>
</gene>
<accession>A0A5B7EIK9</accession>
<dbReference type="Proteomes" id="UP000324222">
    <property type="component" value="Unassembled WGS sequence"/>
</dbReference>
<evidence type="ECO:0000313" key="1">
    <source>
        <dbReference type="EMBL" id="MPC34330.1"/>
    </source>
</evidence>
<evidence type="ECO:0000313" key="2">
    <source>
        <dbReference type="Proteomes" id="UP000324222"/>
    </source>
</evidence>
<name>A0A5B7EIK9_PORTR</name>
<dbReference type="AlphaFoldDB" id="A0A5B7EIK9"/>